<feature type="binding site" evidence="7">
    <location>
        <position position="324"/>
    </location>
    <ligand>
        <name>3-phosphoshikimate</name>
        <dbReference type="ChEBI" id="CHEBI:145989"/>
    </ligand>
</feature>
<feature type="binding site" evidence="7">
    <location>
        <position position="172"/>
    </location>
    <ligand>
        <name>phosphoenolpyruvate</name>
        <dbReference type="ChEBI" id="CHEBI:58702"/>
    </ligand>
</feature>
<evidence type="ECO:0000256" key="2">
    <source>
        <dbReference type="ARBA" id="ARBA00009948"/>
    </source>
</evidence>
<dbReference type="PROSITE" id="PS00885">
    <property type="entry name" value="EPSP_SYNTHASE_2"/>
    <property type="match status" value="1"/>
</dbReference>
<protein>
    <recommendedName>
        <fullName evidence="7">3-phosphoshikimate 1-carboxyvinyltransferase</fullName>
        <ecNumber evidence="7">2.5.1.19</ecNumber>
    </recommendedName>
    <alternativeName>
        <fullName evidence="7">5-enolpyruvylshikimate-3-phosphate synthase</fullName>
        <shortName evidence="7">EPSP synthase</shortName>
        <shortName evidence="7">EPSPS</shortName>
    </alternativeName>
</protein>
<dbReference type="InterPro" id="IPR013792">
    <property type="entry name" value="RNA3'P_cycl/enolpyr_Trfase_a/b"/>
</dbReference>
<feature type="binding site" evidence="7">
    <location>
        <position position="424"/>
    </location>
    <ligand>
        <name>phosphoenolpyruvate</name>
        <dbReference type="ChEBI" id="CHEBI:58702"/>
    </ligand>
</feature>
<feature type="binding site" evidence="7">
    <location>
        <position position="30"/>
    </location>
    <ligand>
        <name>3-phosphoshikimate</name>
        <dbReference type="ChEBI" id="CHEBI:145989"/>
    </ligand>
</feature>
<keyword evidence="4 7" id="KW-0808">Transferase</keyword>
<dbReference type="SUPFAM" id="SSF55205">
    <property type="entry name" value="EPT/RTPC-like"/>
    <property type="match status" value="1"/>
</dbReference>
<dbReference type="UniPathway" id="UPA00053">
    <property type="reaction ID" value="UER00089"/>
</dbReference>
<evidence type="ECO:0000256" key="3">
    <source>
        <dbReference type="ARBA" id="ARBA00022605"/>
    </source>
</evidence>
<evidence type="ECO:0000256" key="6">
    <source>
        <dbReference type="ARBA" id="ARBA00044633"/>
    </source>
</evidence>
<dbReference type="STRING" id="35814.BBB42_04950"/>
<dbReference type="GeneID" id="93120819"/>
<dbReference type="InterPro" id="IPR023193">
    <property type="entry name" value="EPSP_synthase_CS"/>
</dbReference>
<feature type="binding site" evidence="7">
    <location>
        <position position="171"/>
    </location>
    <ligand>
        <name>3-phosphoshikimate</name>
        <dbReference type="ChEBI" id="CHEBI:145989"/>
    </ligand>
</feature>
<feature type="active site" description="Proton acceptor" evidence="7">
    <location>
        <position position="324"/>
    </location>
</feature>
<dbReference type="PANTHER" id="PTHR21090">
    <property type="entry name" value="AROM/DEHYDROQUINATE SYNTHASE"/>
    <property type="match status" value="1"/>
</dbReference>
<feature type="binding site" evidence="7">
    <location>
        <position position="96"/>
    </location>
    <ligand>
        <name>phosphoenolpyruvate</name>
        <dbReference type="ChEBI" id="CHEBI:58702"/>
    </ligand>
</feature>
<evidence type="ECO:0000313" key="9">
    <source>
        <dbReference type="EMBL" id="KAK98249.1"/>
    </source>
</evidence>
<comment type="subcellular location">
    <subcellularLocation>
        <location evidence="7">Cytoplasm</location>
    </subcellularLocation>
</comment>
<evidence type="ECO:0000256" key="4">
    <source>
        <dbReference type="ARBA" id="ARBA00022679"/>
    </source>
</evidence>
<dbReference type="Gene3D" id="3.65.10.10">
    <property type="entry name" value="Enolpyruvate transferase domain"/>
    <property type="match status" value="2"/>
</dbReference>
<feature type="binding site" evidence="7">
    <location>
        <position position="399"/>
    </location>
    <ligand>
        <name>phosphoenolpyruvate</name>
        <dbReference type="ChEBI" id="CHEBI:58702"/>
    </ligand>
</feature>
<evidence type="ECO:0000313" key="10">
    <source>
        <dbReference type="Proteomes" id="UP000026682"/>
    </source>
</evidence>
<dbReference type="PIRSF" id="PIRSF000505">
    <property type="entry name" value="EPSPS"/>
    <property type="match status" value="1"/>
</dbReference>
<dbReference type="InterPro" id="IPR036968">
    <property type="entry name" value="Enolpyruvate_Tfrase_sf"/>
</dbReference>
<feature type="binding site" evidence="7">
    <location>
        <position position="355"/>
    </location>
    <ligand>
        <name>phosphoenolpyruvate</name>
        <dbReference type="ChEBI" id="CHEBI:58702"/>
    </ligand>
</feature>
<comment type="function">
    <text evidence="7">Catalyzes the transfer of the enolpyruvyl moiety of phosphoenolpyruvate (PEP) to the 5-hydroxyl of shikimate-3-phosphate (S3P) to produce enolpyruvyl shikimate-3-phosphate and inorganic phosphate.</text>
</comment>
<keyword evidence="5 7" id="KW-0057">Aromatic amino acid biosynthesis</keyword>
<dbReference type="HAMAP" id="MF_00210">
    <property type="entry name" value="EPSP_synth"/>
    <property type="match status" value="1"/>
</dbReference>
<feature type="binding site" evidence="7">
    <location>
        <position position="124"/>
    </location>
    <ligand>
        <name>phosphoenolpyruvate</name>
        <dbReference type="ChEBI" id="CHEBI:58702"/>
    </ligand>
</feature>
<proteinExistence type="inferred from homology"/>
<dbReference type="EC" id="2.5.1.19" evidence="7"/>
<dbReference type="GO" id="GO:0003866">
    <property type="term" value="F:3-phosphoshikimate 1-carboxyvinyltransferase activity"/>
    <property type="evidence" value="ECO:0007669"/>
    <property type="project" value="UniProtKB-UniRule"/>
</dbReference>
<feature type="binding site" evidence="7">
    <location>
        <position position="170"/>
    </location>
    <ligand>
        <name>3-phosphoshikimate</name>
        <dbReference type="ChEBI" id="CHEBI:145989"/>
    </ligand>
</feature>
<feature type="domain" description="Enolpyruvate transferase" evidence="8">
    <location>
        <begin position="16"/>
        <end position="432"/>
    </location>
</feature>
<comment type="pathway">
    <text evidence="1 7">Metabolic intermediate biosynthesis; chorismate biosynthesis; chorismate from D-erythrose 4-phosphate and phosphoenolpyruvate: step 6/7.</text>
</comment>
<dbReference type="PANTHER" id="PTHR21090:SF5">
    <property type="entry name" value="PENTAFUNCTIONAL AROM POLYPEPTIDE"/>
    <property type="match status" value="1"/>
</dbReference>
<name>A0A158M753_9BORD</name>
<feature type="binding site" evidence="7">
    <location>
        <position position="202"/>
    </location>
    <ligand>
        <name>3-phosphoshikimate</name>
        <dbReference type="ChEBI" id="CHEBI:145989"/>
    </ligand>
</feature>
<comment type="subunit">
    <text evidence="7">Monomer.</text>
</comment>
<dbReference type="CDD" id="cd01556">
    <property type="entry name" value="EPSP_synthase"/>
    <property type="match status" value="1"/>
</dbReference>
<gene>
    <name evidence="7 9" type="primary">aroA</name>
    <name evidence="9" type="ORF">L497_0311</name>
</gene>
<dbReference type="AlphaFoldDB" id="A0A158M753"/>
<dbReference type="GO" id="GO:0005737">
    <property type="term" value="C:cytoplasm"/>
    <property type="evidence" value="ECO:0007669"/>
    <property type="project" value="UniProtKB-SubCell"/>
</dbReference>
<comment type="similarity">
    <text evidence="2 7">Belongs to the EPSP synthase family.</text>
</comment>
<comment type="caution">
    <text evidence="7">Lacks conserved residue(s) required for the propagation of feature annotation.</text>
</comment>
<reference evidence="9 10" key="1">
    <citation type="submission" date="2014-03" db="EMBL/GenBank/DDBJ databases">
        <title>Genome sequence of Bordetella holmseii.</title>
        <authorList>
            <person name="Harvill E."/>
            <person name="Goodfield L.L."/>
            <person name="Ivanov Y."/>
            <person name="Meyer J.A."/>
            <person name="Newth C."/>
            <person name="Cassiday P."/>
            <person name="Tondella M.L."/>
            <person name="Liao P."/>
            <person name="Zimmerman J."/>
            <person name="Meert K."/>
            <person name="Wessel D."/>
            <person name="Berger J."/>
            <person name="Dean J.M."/>
            <person name="Holubkov R."/>
            <person name="Burr J."/>
            <person name="Liu T."/>
            <person name="Brinkac L.M."/>
            <person name="Sanka R."/>
            <person name="Kim M."/>
            <person name="Losada L."/>
        </authorList>
    </citation>
    <scope>NUCLEOTIDE SEQUENCE [LARGE SCALE GENOMIC DNA]</scope>
    <source>
        <strain evidence="9 10">CDC-H585-BH</strain>
    </source>
</reference>
<dbReference type="GO" id="GO:0009423">
    <property type="term" value="P:chorismate biosynthetic process"/>
    <property type="evidence" value="ECO:0007669"/>
    <property type="project" value="UniProtKB-UniRule"/>
</dbReference>
<feature type="binding site" evidence="7">
    <location>
        <position position="26"/>
    </location>
    <ligand>
        <name>3-phosphoshikimate</name>
        <dbReference type="ChEBI" id="CHEBI:145989"/>
    </ligand>
</feature>
<comment type="catalytic activity">
    <reaction evidence="6">
        <text>3-phosphoshikimate + phosphoenolpyruvate = 5-O-(1-carboxyvinyl)-3-phosphoshikimate + phosphate</text>
        <dbReference type="Rhea" id="RHEA:21256"/>
        <dbReference type="ChEBI" id="CHEBI:43474"/>
        <dbReference type="ChEBI" id="CHEBI:57701"/>
        <dbReference type="ChEBI" id="CHEBI:58702"/>
        <dbReference type="ChEBI" id="CHEBI:145989"/>
        <dbReference type="EC" id="2.5.1.19"/>
    </reaction>
    <physiologicalReaction direction="left-to-right" evidence="6">
        <dbReference type="Rhea" id="RHEA:21257"/>
    </physiologicalReaction>
</comment>
<organism evidence="9 10">
    <name type="scientific">Bordetella holmesii CDC-H585-BH</name>
    <dbReference type="NCBI Taxonomy" id="1331206"/>
    <lineage>
        <taxon>Bacteria</taxon>
        <taxon>Pseudomonadati</taxon>
        <taxon>Pseudomonadota</taxon>
        <taxon>Betaproteobacteria</taxon>
        <taxon>Burkholderiales</taxon>
        <taxon>Alcaligenaceae</taxon>
        <taxon>Bordetella</taxon>
    </lineage>
</organism>
<feature type="binding site" evidence="7">
    <location>
        <position position="25"/>
    </location>
    <ligand>
        <name>phosphoenolpyruvate</name>
        <dbReference type="ChEBI" id="CHEBI:58702"/>
    </ligand>
</feature>
<accession>A0A158M753</accession>
<dbReference type="InterPro" id="IPR001986">
    <property type="entry name" value="Enolpyruvate_Tfrase_dom"/>
</dbReference>
<dbReference type="PATRIC" id="fig|1331206.3.peg.481"/>
<dbReference type="Proteomes" id="UP000026682">
    <property type="component" value="Unassembled WGS sequence"/>
</dbReference>
<dbReference type="PROSITE" id="PS00104">
    <property type="entry name" value="EPSP_SYNTHASE_1"/>
    <property type="match status" value="1"/>
</dbReference>
<feature type="binding site" evidence="7">
    <location>
        <position position="172"/>
    </location>
    <ligand>
        <name>3-phosphoshikimate</name>
        <dbReference type="ChEBI" id="CHEBI:145989"/>
    </ligand>
</feature>
<evidence type="ECO:0000259" key="8">
    <source>
        <dbReference type="Pfam" id="PF00275"/>
    </source>
</evidence>
<keyword evidence="3 7" id="KW-0028">Amino-acid biosynthesis</keyword>
<dbReference type="GO" id="GO:0008652">
    <property type="term" value="P:amino acid biosynthetic process"/>
    <property type="evidence" value="ECO:0007669"/>
    <property type="project" value="UniProtKB-KW"/>
</dbReference>
<feature type="binding site" evidence="7">
    <location>
        <position position="25"/>
    </location>
    <ligand>
        <name>3-phosphoshikimate</name>
        <dbReference type="ChEBI" id="CHEBI:145989"/>
    </ligand>
</feature>
<dbReference type="GO" id="GO:0009073">
    <property type="term" value="P:aromatic amino acid family biosynthetic process"/>
    <property type="evidence" value="ECO:0007669"/>
    <property type="project" value="UniProtKB-KW"/>
</dbReference>
<evidence type="ECO:0000256" key="5">
    <source>
        <dbReference type="ARBA" id="ARBA00023141"/>
    </source>
</evidence>
<dbReference type="RefSeq" id="WP_005012431.1">
    <property type="nucleotide sequence ID" value="NZ_JFZZ01000018.1"/>
</dbReference>
<feature type="binding site" evidence="7">
    <location>
        <position position="351"/>
    </location>
    <ligand>
        <name>3-phosphoshikimate</name>
        <dbReference type="ChEBI" id="CHEBI:145989"/>
    </ligand>
</feature>
<comment type="caution">
    <text evidence="9">The sequence shown here is derived from an EMBL/GenBank/DDBJ whole genome shotgun (WGS) entry which is preliminary data.</text>
</comment>
<evidence type="ECO:0000256" key="7">
    <source>
        <dbReference type="HAMAP-Rule" id="MF_00210"/>
    </source>
</evidence>
<sequence>MSALAYLDLPAARHARGVVALPGSKSISNRVLLIAALAEGRTEISGLLDSDDTRVMLAALRQLGVAVVDLGPGHVAVEGLSRFPVEQAEIFLGNAGTAFRPLTAALALMGGDYRLSGVPRMHERPIGDLVDALRGWGARIDYLGQEGYPPLHLGRGHAQADTVRVQGSVSSQFLTALLMAAPIEAGSSGRTITIEVIGELISKPYIEITLNLMARYGVTVRRDGWRAFTIEGGARYRSPGRIAVEGDASTASYFLALGVLGGGPVRVTGVGENSIQGDVAFADTLAAMGGTITWGADWIEASGRAVADGGRIKAFDADFNLIPDAAMTAAAMALFADGPCRLRNIGSWRVKETDRIHAMQTELAKLGATVEYGPDWLTIAPPADGQWRDAQIGTWDDHRMAMCFSLAAFGPAVVRILDPGCVSKTFPNYFDVYASLISA</sequence>
<dbReference type="Pfam" id="PF00275">
    <property type="entry name" value="EPSP_synthase"/>
    <property type="match status" value="1"/>
</dbReference>
<dbReference type="InterPro" id="IPR006264">
    <property type="entry name" value="EPSP_synthase"/>
</dbReference>
<dbReference type="EMBL" id="JFZZ01000018">
    <property type="protein sequence ID" value="KAK98249.1"/>
    <property type="molecule type" value="Genomic_DNA"/>
</dbReference>
<keyword evidence="7" id="KW-0963">Cytoplasm</keyword>
<evidence type="ECO:0000256" key="1">
    <source>
        <dbReference type="ARBA" id="ARBA00004811"/>
    </source>
</evidence>
<dbReference type="NCBIfam" id="TIGR01356">
    <property type="entry name" value="aroA"/>
    <property type="match status" value="1"/>
</dbReference>